<dbReference type="OrthoDB" id="2506204at2759"/>
<evidence type="ECO:0000313" key="3">
    <source>
        <dbReference type="EMBL" id="GAA99255.1"/>
    </source>
</evidence>
<dbReference type="PANTHER" id="PTHR14905:SF7">
    <property type="entry name" value="VON WILLEBRAND FACTOR A DOMAIN-CONTAINING PROTEIN 7"/>
    <property type="match status" value="1"/>
</dbReference>
<dbReference type="InterPro" id="IPR010816">
    <property type="entry name" value="Het-C"/>
</dbReference>
<evidence type="ECO:0000256" key="2">
    <source>
        <dbReference type="SAM" id="SignalP"/>
    </source>
</evidence>
<dbReference type="RefSeq" id="XP_014568504.1">
    <property type="nucleotide sequence ID" value="XM_014713018.1"/>
</dbReference>
<feature type="compositionally biased region" description="Polar residues" evidence="1">
    <location>
        <begin position="661"/>
        <end position="678"/>
    </location>
</feature>
<proteinExistence type="predicted"/>
<feature type="region of interest" description="Disordered" evidence="1">
    <location>
        <begin position="603"/>
        <end position="829"/>
    </location>
</feature>
<keyword evidence="4" id="KW-1185">Reference proteome</keyword>
<gene>
    <name evidence="3" type="primary">Mo05949</name>
    <name evidence="3" type="ORF">E5Q_05949</name>
</gene>
<dbReference type="HOGENOM" id="CLU_010063_2_1_1"/>
<feature type="compositionally biased region" description="Gly residues" evidence="1">
    <location>
        <begin position="697"/>
        <end position="745"/>
    </location>
</feature>
<dbReference type="Pfam" id="PF07217">
    <property type="entry name" value="Het-C"/>
    <property type="match status" value="1"/>
</dbReference>
<dbReference type="OMA" id="AFIKGHK"/>
<dbReference type="AlphaFoldDB" id="G7E9D6"/>
<comment type="caution">
    <text evidence="3">The sequence shown here is derived from an EMBL/GenBank/DDBJ whole genome shotgun (WGS) entry which is preliminary data.</text>
</comment>
<reference evidence="3 4" key="2">
    <citation type="journal article" date="2012" name="Open Biol.">
        <title>Characteristics of nucleosomes and linker DNA regions on the genome of the basidiomycete Mixia osmundae revealed by mono- and dinucleosome mapping.</title>
        <authorList>
            <person name="Nishida H."/>
            <person name="Kondo S."/>
            <person name="Matsumoto T."/>
            <person name="Suzuki Y."/>
            <person name="Yoshikawa H."/>
            <person name="Taylor T.D."/>
            <person name="Sugiyama J."/>
        </authorList>
    </citation>
    <scope>NUCLEOTIDE SEQUENCE [LARGE SCALE GENOMIC DNA]</scope>
    <source>
        <strain evidence="4">CBS 9802 / IAM 14324 / JCM 22182 / KY 12970</strain>
    </source>
</reference>
<reference evidence="3 4" key="1">
    <citation type="journal article" date="2011" name="J. Gen. Appl. Microbiol.">
        <title>Draft genome sequencing of the enigmatic basidiomycete Mixia osmundae.</title>
        <authorList>
            <person name="Nishida H."/>
            <person name="Nagatsuka Y."/>
            <person name="Sugiyama J."/>
        </authorList>
    </citation>
    <scope>NUCLEOTIDE SEQUENCE [LARGE SCALE GENOMIC DNA]</scope>
    <source>
        <strain evidence="4">CBS 9802 / IAM 14324 / JCM 22182 / KY 12970</strain>
    </source>
</reference>
<dbReference type="InterPro" id="IPR052577">
    <property type="entry name" value="VWA7"/>
</dbReference>
<dbReference type="Proteomes" id="UP000009131">
    <property type="component" value="Unassembled WGS sequence"/>
</dbReference>
<feature type="signal peptide" evidence="2">
    <location>
        <begin position="1"/>
        <end position="26"/>
    </location>
</feature>
<protein>
    <recommendedName>
        <fullName evidence="5">Het-C-domain-containing protein</fullName>
    </recommendedName>
</protein>
<name>G7E9D6_MIXOS</name>
<evidence type="ECO:0008006" key="5">
    <source>
        <dbReference type="Google" id="ProtNLM"/>
    </source>
</evidence>
<organism evidence="3 4">
    <name type="scientific">Mixia osmundae (strain CBS 9802 / IAM 14324 / JCM 22182 / KY 12970)</name>
    <dbReference type="NCBI Taxonomy" id="764103"/>
    <lineage>
        <taxon>Eukaryota</taxon>
        <taxon>Fungi</taxon>
        <taxon>Dikarya</taxon>
        <taxon>Basidiomycota</taxon>
        <taxon>Pucciniomycotina</taxon>
        <taxon>Mixiomycetes</taxon>
        <taxon>Mixiales</taxon>
        <taxon>Mixiaceae</taxon>
        <taxon>Mixia</taxon>
    </lineage>
</organism>
<evidence type="ECO:0000313" key="4">
    <source>
        <dbReference type="Proteomes" id="UP000009131"/>
    </source>
</evidence>
<feature type="compositionally biased region" description="Basic residues" evidence="1">
    <location>
        <begin position="615"/>
        <end position="625"/>
    </location>
</feature>
<feature type="compositionally biased region" description="Low complexity" evidence="1">
    <location>
        <begin position="778"/>
        <end position="804"/>
    </location>
</feature>
<dbReference type="PANTHER" id="PTHR14905">
    <property type="entry name" value="NG37"/>
    <property type="match status" value="1"/>
</dbReference>
<feature type="chain" id="PRO_5009955891" description="Het-C-domain-containing protein" evidence="2">
    <location>
        <begin position="27"/>
        <end position="829"/>
    </location>
</feature>
<evidence type="ECO:0000256" key="1">
    <source>
        <dbReference type="SAM" id="MobiDB-lite"/>
    </source>
</evidence>
<dbReference type="eggNOG" id="KOG3294">
    <property type="taxonomic scope" value="Eukaryota"/>
</dbReference>
<feature type="region of interest" description="Disordered" evidence="1">
    <location>
        <begin position="546"/>
        <end position="571"/>
    </location>
</feature>
<dbReference type="InParanoid" id="G7E9D6"/>
<dbReference type="EMBL" id="BABT02000220">
    <property type="protein sequence ID" value="GAA99255.1"/>
    <property type="molecule type" value="Genomic_DNA"/>
</dbReference>
<keyword evidence="2" id="KW-0732">Signal</keyword>
<feature type="compositionally biased region" description="Low complexity" evidence="1">
    <location>
        <begin position="746"/>
        <end position="765"/>
    </location>
</feature>
<sequence>MAMSAGARLLLCLAIVLVLAAPSVHAFGAGNIPSFAFMEGKAFRHGDIDDVLAELFKAGGAGFMGIGGKKFGGLDIKRVYFGSWLSDYSQAMDVAGLQKLSKQAILNIVMLLGFLEFGYATGSFEVTEERLFVYSCVRHIDNPRGYADDLPGKDARQVDPRLRGPIDPRELEIDPRTGMKNYIANERGNWDTSTACIRRGLLRCIEAGRIARRQGNEDALHDAYRLLGEALHTFEDMTAHSNWTELFLVKMGFRDVFCHVGQNVTVQSPHGPCPPLVTGTFGGPDFLYSVLGEGGDKLSEASVSDLNKAINRAKSEPTDSTGSALHAMFGQLPGTSGNHLSRELDDVQNISRDPMDMSPQELHAVLWKILKFRDDVCLVIERTIEKIPGLSSLVEKLTTAINKWVFTVLEPYVKPVLMGGTSALQSGSSAVIDNPEQYAVWDNPTASDPTHSNLSKDHFNLILNEPAGLVAKVIVRHVVTAVVKAWDDDSDPNPMITHLCTAIHHPYFADQNNPIQREMGECMTAWVKGLNPQDADHNRRSLTKLAVRQHKNTRRGTKDPQQSQSFLPGPQQLMGSVQQSAANHFNQAMTNVPGYNQYQSFVNETGMNRGGGRLGRGRGRGRGGGRRREVGGEMGQDEYDDDDEEEQATFPEPSGDHARISDSQGQQGRFGDQLQQAPIQGGYSYGGPNQEEQQAQGLGGQYGGPGGPQPGYGGPQQGYGGPPQGYGGPPQGYGGGPPQGYGGPPQGYSGPPQGYGGPQQNFSGGPPMPFPGSQQASYPGYDPQQQQQQYGFQEQSYQQQGQPYPGQPPYGPGPGQYGYPQGPPPPGWQ</sequence>
<dbReference type="STRING" id="764103.G7E9D6"/>
<feature type="compositionally biased region" description="Acidic residues" evidence="1">
    <location>
        <begin position="635"/>
        <end position="647"/>
    </location>
</feature>
<accession>G7E9D6</accession>